<dbReference type="SMART" id="SM00234">
    <property type="entry name" value="START"/>
    <property type="match status" value="1"/>
</dbReference>
<keyword evidence="17" id="KW-0176">Collagen</keyword>
<organism evidence="17">
    <name type="scientific">Phallusia mammillata</name>
    <dbReference type="NCBI Taxonomy" id="59560"/>
    <lineage>
        <taxon>Eukaryota</taxon>
        <taxon>Metazoa</taxon>
        <taxon>Chordata</taxon>
        <taxon>Tunicata</taxon>
        <taxon>Ascidiacea</taxon>
        <taxon>Phlebobranchia</taxon>
        <taxon>Ascidiidae</taxon>
        <taxon>Phallusia</taxon>
    </lineage>
</organism>
<evidence type="ECO:0000313" key="17">
    <source>
        <dbReference type="EMBL" id="CAB3232709.1"/>
    </source>
</evidence>
<protein>
    <recommendedName>
        <fullName evidence="5">Ceramide transfer protein</fullName>
    </recommendedName>
    <alternativeName>
        <fullName evidence="12">Collagen type IV alpha-3-binding protein</fullName>
    </alternativeName>
</protein>
<dbReference type="GO" id="GO:0005783">
    <property type="term" value="C:endoplasmic reticulum"/>
    <property type="evidence" value="ECO:0007669"/>
    <property type="project" value="UniProtKB-SubCell"/>
</dbReference>
<evidence type="ECO:0000256" key="5">
    <source>
        <dbReference type="ARBA" id="ARBA00021440"/>
    </source>
</evidence>
<comment type="subcellular location">
    <subcellularLocation>
        <location evidence="3">Cytoplasm</location>
    </subcellularLocation>
    <subcellularLocation>
        <location evidence="2">Endoplasmic reticulum</location>
    </subcellularLocation>
    <subcellularLocation>
        <location evidence="4">Golgi apparatus</location>
    </subcellularLocation>
</comment>
<dbReference type="Gene3D" id="3.30.530.20">
    <property type="match status" value="1"/>
</dbReference>
<dbReference type="PANTHER" id="PTHR19308">
    <property type="entry name" value="PHOSPHATIDYLCHOLINE TRANSFER PROTEIN"/>
    <property type="match status" value="1"/>
</dbReference>
<keyword evidence="9" id="KW-0333">Golgi apparatus</keyword>
<dbReference type="EMBL" id="LR784094">
    <property type="protein sequence ID" value="CAB3232709.1"/>
    <property type="molecule type" value="mRNA"/>
</dbReference>
<accession>A0A6F9DAD3</accession>
<evidence type="ECO:0000256" key="1">
    <source>
        <dbReference type="ARBA" id="ARBA00000074"/>
    </source>
</evidence>
<dbReference type="GO" id="GO:0005581">
    <property type="term" value="C:collagen trimer"/>
    <property type="evidence" value="ECO:0007669"/>
    <property type="project" value="UniProtKB-KW"/>
</dbReference>
<dbReference type="InterPro" id="IPR023393">
    <property type="entry name" value="START-like_dom_sf"/>
</dbReference>
<dbReference type="PANTHER" id="PTHR19308:SF53">
    <property type="entry name" value="CERAMIDE TRANSFER PROTEIN"/>
    <property type="match status" value="1"/>
</dbReference>
<keyword evidence="10 13" id="KW-0175">Coiled coil</keyword>
<keyword evidence="7" id="KW-0963">Cytoplasm</keyword>
<keyword evidence="6" id="KW-0813">Transport</keyword>
<dbReference type="FunFam" id="3.30.530.20:FF:000003">
    <property type="entry name" value="Collagen type IV alpha-3-binding protein-like protein"/>
    <property type="match status" value="1"/>
</dbReference>
<evidence type="ECO:0000256" key="7">
    <source>
        <dbReference type="ARBA" id="ARBA00022490"/>
    </source>
</evidence>
<evidence type="ECO:0000256" key="10">
    <source>
        <dbReference type="ARBA" id="ARBA00023054"/>
    </source>
</evidence>
<evidence type="ECO:0000256" key="3">
    <source>
        <dbReference type="ARBA" id="ARBA00004496"/>
    </source>
</evidence>
<dbReference type="AlphaFoldDB" id="A0A6F9DAD3"/>
<sequence>MTDFQPGYSCSEDEDDFVNDESDNPSMKGVLSKWTNYIHGWQDRFVCCRDGTLCYYRTQDETEFGCRGSISLVKSSISSNEFDPCRFDITINDSTWYLRAPTETEKQQWIDVIEANKLDAESVGLRRHGSMLSLGSGPSITSSSSFRKTFGLKEKLAELETFRDILDRQVNVLQKYFDGCASHVQPKDSRDHWTGENEIVDEDSQLHIPHMGDNSDKPVGLSGIDFKGEAITFKATTNGVLTTLSYCIELMNKREEVWQRRFEKEQDKRKKIEEQYSVSLAAAKKNVAFLGSPDFEEGPQSGLTEEEFFDAVEAELDRQERVNKDIEHSRSLIREAEKQPKGEHRLSAVLEKHIQNHLSDSLQLPGNDNTWELFAEEGEMKVYRKELVEDGLICDPLKAIHSIKRVTAREMCHYFWDTDVRLEWEGTIESFRVLEVLDERTIIIYQTHKRVWPSAQRDCLYLSSMLKIDNPPVTDGGRIPHDTWMVCNFSVDHNDANSVSGCVRATVEICLICQTFVTPPGDNRPIDRDCLHCEIVYVANVNPGGWAPASVLRAIYKREYPKFLRRFTAYVQTKTNAKEIWF</sequence>
<keyword evidence="8" id="KW-0256">Endoplasmic reticulum</keyword>
<dbReference type="FunFam" id="2.30.29.30:FF:000382">
    <property type="entry name" value="Uncharacterized protein, isoform A"/>
    <property type="match status" value="1"/>
</dbReference>
<name>A0A6F9DAD3_9ASCI</name>
<feature type="region of interest" description="Disordered" evidence="14">
    <location>
        <begin position="1"/>
        <end position="24"/>
    </location>
</feature>
<dbReference type="InterPro" id="IPR051213">
    <property type="entry name" value="START_lipid_transfer"/>
</dbReference>
<dbReference type="GO" id="GO:0008289">
    <property type="term" value="F:lipid binding"/>
    <property type="evidence" value="ECO:0007669"/>
    <property type="project" value="InterPro"/>
</dbReference>
<dbReference type="CDD" id="cd13283">
    <property type="entry name" value="PH_GPBP"/>
    <property type="match status" value="1"/>
</dbReference>
<gene>
    <name evidence="17" type="primary">Col4a3bp</name>
</gene>
<evidence type="ECO:0000256" key="6">
    <source>
        <dbReference type="ARBA" id="ARBA00022448"/>
    </source>
</evidence>
<proteinExistence type="evidence at transcript level"/>
<dbReference type="InterPro" id="IPR002913">
    <property type="entry name" value="START_lipid-bd_dom"/>
</dbReference>
<evidence type="ECO:0000256" key="13">
    <source>
        <dbReference type="SAM" id="Coils"/>
    </source>
</evidence>
<evidence type="ECO:0000256" key="8">
    <source>
        <dbReference type="ARBA" id="ARBA00022824"/>
    </source>
</evidence>
<evidence type="ECO:0000256" key="12">
    <source>
        <dbReference type="ARBA" id="ARBA00031527"/>
    </source>
</evidence>
<dbReference type="PROSITE" id="PS50848">
    <property type="entry name" value="START"/>
    <property type="match status" value="1"/>
</dbReference>
<evidence type="ECO:0000256" key="4">
    <source>
        <dbReference type="ARBA" id="ARBA00004555"/>
    </source>
</evidence>
<feature type="coiled-coil region" evidence="13">
    <location>
        <begin position="309"/>
        <end position="339"/>
    </location>
</feature>
<dbReference type="InterPro" id="IPR011993">
    <property type="entry name" value="PH-like_dom_sf"/>
</dbReference>
<feature type="compositionally biased region" description="Acidic residues" evidence="14">
    <location>
        <begin position="11"/>
        <end position="23"/>
    </location>
</feature>
<dbReference type="InterPro" id="IPR041952">
    <property type="entry name" value="STARD11_START"/>
</dbReference>
<feature type="domain" description="START" evidence="16">
    <location>
        <begin position="367"/>
        <end position="576"/>
    </location>
</feature>
<evidence type="ECO:0000259" key="15">
    <source>
        <dbReference type="PROSITE" id="PS50003"/>
    </source>
</evidence>
<dbReference type="SUPFAM" id="SSF50729">
    <property type="entry name" value="PH domain-like"/>
    <property type="match status" value="1"/>
</dbReference>
<dbReference type="CDD" id="cd08872">
    <property type="entry name" value="START_STARD11-like"/>
    <property type="match status" value="1"/>
</dbReference>
<dbReference type="Pfam" id="PF00169">
    <property type="entry name" value="PH"/>
    <property type="match status" value="1"/>
</dbReference>
<reference evidence="17" key="1">
    <citation type="submission" date="2020-04" db="EMBL/GenBank/DDBJ databases">
        <authorList>
            <person name="Neveu A P."/>
        </authorList>
    </citation>
    <scope>NUCLEOTIDE SEQUENCE</scope>
    <source>
        <tissue evidence="17">Whole embryo</tissue>
    </source>
</reference>
<evidence type="ECO:0000259" key="16">
    <source>
        <dbReference type="PROSITE" id="PS50848"/>
    </source>
</evidence>
<evidence type="ECO:0000256" key="9">
    <source>
        <dbReference type="ARBA" id="ARBA00023034"/>
    </source>
</evidence>
<dbReference type="GO" id="GO:0005794">
    <property type="term" value="C:Golgi apparatus"/>
    <property type="evidence" value="ECO:0007669"/>
    <property type="project" value="UniProtKB-SubCell"/>
</dbReference>
<dbReference type="Gene3D" id="2.30.29.30">
    <property type="entry name" value="Pleckstrin-homology domain (PH domain)/Phosphotyrosine-binding domain (PTB)"/>
    <property type="match status" value="1"/>
</dbReference>
<dbReference type="PROSITE" id="PS50003">
    <property type="entry name" value="PH_DOMAIN"/>
    <property type="match status" value="1"/>
</dbReference>
<evidence type="ECO:0000256" key="14">
    <source>
        <dbReference type="SAM" id="MobiDB-lite"/>
    </source>
</evidence>
<dbReference type="SMART" id="SM00233">
    <property type="entry name" value="PH"/>
    <property type="match status" value="1"/>
</dbReference>
<comment type="catalytic activity">
    <reaction evidence="1">
        <text>N-hexadecanoylsphing-4-enine(in) = N-hexadecanoylsphing-4-enine(out)</text>
        <dbReference type="Rhea" id="RHEA:45720"/>
        <dbReference type="ChEBI" id="CHEBI:72959"/>
    </reaction>
</comment>
<dbReference type="SUPFAM" id="SSF55961">
    <property type="entry name" value="Bet v1-like"/>
    <property type="match status" value="1"/>
</dbReference>
<dbReference type="InterPro" id="IPR001849">
    <property type="entry name" value="PH_domain"/>
</dbReference>
<feature type="domain" description="PH" evidence="15">
    <location>
        <begin position="24"/>
        <end position="118"/>
    </location>
</feature>
<evidence type="ECO:0000256" key="11">
    <source>
        <dbReference type="ARBA" id="ARBA00023055"/>
    </source>
</evidence>
<dbReference type="Pfam" id="PF01852">
    <property type="entry name" value="START"/>
    <property type="match status" value="1"/>
</dbReference>
<keyword evidence="11" id="KW-0445">Lipid transport</keyword>
<dbReference type="GO" id="GO:0035621">
    <property type="term" value="P:ER to Golgi ceramide transport"/>
    <property type="evidence" value="ECO:0007669"/>
    <property type="project" value="TreeGrafter"/>
</dbReference>
<evidence type="ECO:0000256" key="2">
    <source>
        <dbReference type="ARBA" id="ARBA00004240"/>
    </source>
</evidence>